<evidence type="ECO:0000313" key="4">
    <source>
        <dbReference type="Proteomes" id="UP000078560"/>
    </source>
</evidence>
<dbReference type="EMBL" id="FLQU01001719">
    <property type="protein sequence ID" value="SBS94171.1"/>
    <property type="molecule type" value="Genomic_DNA"/>
</dbReference>
<reference evidence="3 4" key="1">
    <citation type="submission" date="2016-05" db="EMBL/GenBank/DDBJ databases">
        <authorList>
            <person name="Naeem Raeece"/>
        </authorList>
    </citation>
    <scope>NUCLEOTIDE SEQUENCE [LARGE SCALE GENOMIC DNA]</scope>
</reference>
<dbReference type="Proteomes" id="UP000078546">
    <property type="component" value="Unassembled WGS sequence"/>
</dbReference>
<dbReference type="Proteomes" id="UP000078560">
    <property type="component" value="Unassembled WGS sequence"/>
</dbReference>
<proteinExistence type="predicted"/>
<evidence type="ECO:0000313" key="3">
    <source>
        <dbReference type="Proteomes" id="UP000078546"/>
    </source>
</evidence>
<evidence type="ECO:0000313" key="1">
    <source>
        <dbReference type="EMBL" id="SBS94171.1"/>
    </source>
</evidence>
<dbReference type="EMBL" id="FLQV01000609">
    <property type="protein sequence ID" value="SBS96604.1"/>
    <property type="molecule type" value="Genomic_DNA"/>
</dbReference>
<dbReference type="AlphaFoldDB" id="A0A1A8WQP1"/>
<name>A0A1A8WQP1_PLAOA</name>
<protein>
    <submittedName>
        <fullName evidence="1">Uncharacterized protein</fullName>
    </submittedName>
</protein>
<organism evidence="1 4">
    <name type="scientific">Plasmodium ovale curtisi</name>
    <dbReference type="NCBI Taxonomy" id="864141"/>
    <lineage>
        <taxon>Eukaryota</taxon>
        <taxon>Sar</taxon>
        <taxon>Alveolata</taxon>
        <taxon>Apicomplexa</taxon>
        <taxon>Aconoidasida</taxon>
        <taxon>Haemosporida</taxon>
        <taxon>Plasmodiidae</taxon>
        <taxon>Plasmodium</taxon>
        <taxon>Plasmodium (Plasmodium)</taxon>
    </lineage>
</organism>
<sequence length="66" mass="7656">MSEMHEIHGIRRIRGIREASKEIDPKRGQSHVQIDSVEFLLATFGREISAEKFCFHNVIFNLKSSK</sequence>
<accession>A0A1A8WQP1</accession>
<evidence type="ECO:0000313" key="2">
    <source>
        <dbReference type="EMBL" id="SBS96604.1"/>
    </source>
</evidence>
<reference evidence="1" key="2">
    <citation type="submission" date="2016-05" db="EMBL/GenBank/DDBJ databases">
        <authorList>
            <person name="Lavstsen T."/>
            <person name="Jespersen J.S."/>
        </authorList>
    </citation>
    <scope>NUCLEOTIDE SEQUENCE [LARGE SCALE GENOMIC DNA]</scope>
</reference>
<gene>
    <name evidence="2" type="ORF">POVCU1_033120</name>
    <name evidence="1" type="ORF">POVCU2_0086340</name>
</gene>